<keyword evidence="1" id="KW-0812">Transmembrane</keyword>
<evidence type="ECO:0000313" key="3">
    <source>
        <dbReference type="EMBL" id="QJA81998.1"/>
    </source>
</evidence>
<accession>A0A6M3KKT1</accession>
<protein>
    <submittedName>
        <fullName evidence="3">Uncharacterized protein</fullName>
    </submittedName>
</protein>
<organism evidence="3">
    <name type="scientific">viral metagenome</name>
    <dbReference type="NCBI Taxonomy" id="1070528"/>
    <lineage>
        <taxon>unclassified sequences</taxon>
        <taxon>metagenomes</taxon>
        <taxon>organismal metagenomes</taxon>
    </lineage>
</organism>
<keyword evidence="1" id="KW-0472">Membrane</keyword>
<sequence length="84" mass="9648">MPNGFEFLTDLDVDKLIKEKKDRELLEFVARQAFDTKKEMTYLNKTVSANTKRSITNRWTLITLIILLIALGVIDSNVIHLLGI</sequence>
<dbReference type="EMBL" id="MT142476">
    <property type="protein sequence ID" value="QJA81998.1"/>
    <property type="molecule type" value="Genomic_DNA"/>
</dbReference>
<feature type="transmembrane region" description="Helical" evidence="1">
    <location>
        <begin position="59"/>
        <end position="82"/>
    </location>
</feature>
<dbReference type="AlphaFoldDB" id="A0A6M3KKT1"/>
<keyword evidence="1" id="KW-1133">Transmembrane helix</keyword>
<reference evidence="3" key="1">
    <citation type="submission" date="2020-03" db="EMBL/GenBank/DDBJ databases">
        <title>The deep terrestrial virosphere.</title>
        <authorList>
            <person name="Holmfeldt K."/>
            <person name="Nilsson E."/>
            <person name="Simone D."/>
            <person name="Lopez-Fernandez M."/>
            <person name="Wu X."/>
            <person name="de Brujin I."/>
            <person name="Lundin D."/>
            <person name="Andersson A."/>
            <person name="Bertilsson S."/>
            <person name="Dopson M."/>
        </authorList>
    </citation>
    <scope>NUCLEOTIDE SEQUENCE</scope>
    <source>
        <strain evidence="3">MM415A00456</strain>
        <strain evidence="2">MM415B01580</strain>
    </source>
</reference>
<proteinExistence type="predicted"/>
<dbReference type="EMBL" id="MT141287">
    <property type="protein sequence ID" value="QJA57692.1"/>
    <property type="molecule type" value="Genomic_DNA"/>
</dbReference>
<gene>
    <name evidence="3" type="ORF">MM415A00456_0029</name>
    <name evidence="2" type="ORF">MM415B01580_0013</name>
</gene>
<name>A0A6M3KKT1_9ZZZZ</name>
<evidence type="ECO:0000313" key="2">
    <source>
        <dbReference type="EMBL" id="QJA57692.1"/>
    </source>
</evidence>
<evidence type="ECO:0000256" key="1">
    <source>
        <dbReference type="SAM" id="Phobius"/>
    </source>
</evidence>